<feature type="compositionally biased region" description="Low complexity" evidence="1">
    <location>
        <begin position="41"/>
        <end position="52"/>
    </location>
</feature>
<dbReference type="Proteomes" id="UP000183926">
    <property type="component" value="Unassembled WGS sequence"/>
</dbReference>
<name>A0A1I7J896_9PROT</name>
<proteinExistence type="predicted"/>
<feature type="compositionally biased region" description="Polar residues" evidence="1">
    <location>
        <begin position="11"/>
        <end position="22"/>
    </location>
</feature>
<organism evidence="2 3">
    <name type="scientific">Nitrosomonas eutropha</name>
    <dbReference type="NCBI Taxonomy" id="916"/>
    <lineage>
        <taxon>Bacteria</taxon>
        <taxon>Pseudomonadati</taxon>
        <taxon>Pseudomonadota</taxon>
        <taxon>Betaproteobacteria</taxon>
        <taxon>Nitrosomonadales</taxon>
        <taxon>Nitrosomonadaceae</taxon>
        <taxon>Nitrosomonas</taxon>
    </lineage>
</organism>
<dbReference type="AlphaFoldDB" id="A0A1I7J896"/>
<dbReference type="EMBL" id="FPBL01000016">
    <property type="protein sequence ID" value="SFU81436.1"/>
    <property type="molecule type" value="Genomic_DNA"/>
</dbReference>
<protein>
    <submittedName>
        <fullName evidence="2">Uncharacterized protein</fullName>
    </submittedName>
</protein>
<evidence type="ECO:0000256" key="1">
    <source>
        <dbReference type="SAM" id="MobiDB-lite"/>
    </source>
</evidence>
<reference evidence="2 3" key="1">
    <citation type="submission" date="2016-10" db="EMBL/GenBank/DDBJ databases">
        <authorList>
            <person name="de Groot N.N."/>
        </authorList>
    </citation>
    <scope>NUCLEOTIDE SEQUENCE [LARGE SCALE GENOMIC DNA]</scope>
    <source>
        <strain evidence="2 3">Nm24</strain>
    </source>
</reference>
<evidence type="ECO:0000313" key="2">
    <source>
        <dbReference type="EMBL" id="SFU81436.1"/>
    </source>
</evidence>
<feature type="compositionally biased region" description="Polar residues" evidence="1">
    <location>
        <begin position="53"/>
        <end position="68"/>
    </location>
</feature>
<dbReference type="RefSeq" id="WP_074929463.1">
    <property type="nucleotide sequence ID" value="NZ_FPBL01000016.1"/>
</dbReference>
<gene>
    <name evidence="2" type="ORF">SAMN05216339_1164</name>
</gene>
<sequence length="78" mass="8233">MTSIKDKLASSVRQAKSTTPSKVTAPRAAAEDTDTKQTNIQAEPAQQTTAPAHSQSTVANPEPASSAQALFPDRVWPD</sequence>
<dbReference type="OrthoDB" id="9255878at2"/>
<accession>A0A1I7J896</accession>
<feature type="region of interest" description="Disordered" evidence="1">
    <location>
        <begin position="1"/>
        <end position="78"/>
    </location>
</feature>
<evidence type="ECO:0000313" key="3">
    <source>
        <dbReference type="Proteomes" id="UP000183926"/>
    </source>
</evidence>